<dbReference type="Proteomes" id="UP000654123">
    <property type="component" value="Unassembled WGS sequence"/>
</dbReference>
<dbReference type="GO" id="GO:0005829">
    <property type="term" value="C:cytosol"/>
    <property type="evidence" value="ECO:0007669"/>
    <property type="project" value="TreeGrafter"/>
</dbReference>
<dbReference type="EMBL" id="BMSV01000003">
    <property type="protein sequence ID" value="GGP99420.1"/>
    <property type="molecule type" value="Genomic_DNA"/>
</dbReference>
<dbReference type="SMART" id="SM00923">
    <property type="entry name" value="MbtH"/>
    <property type="match status" value="1"/>
</dbReference>
<reference evidence="2" key="1">
    <citation type="journal article" date="2014" name="Int. J. Syst. Evol. Microbiol.">
        <title>Complete genome sequence of Corynebacterium casei LMG S-19264T (=DSM 44701T), isolated from a smear-ripened cheese.</title>
        <authorList>
            <consortium name="US DOE Joint Genome Institute (JGI-PGF)"/>
            <person name="Walter F."/>
            <person name="Albersmeier A."/>
            <person name="Kalinowski J."/>
            <person name="Ruckert C."/>
        </authorList>
    </citation>
    <scope>NUCLEOTIDE SEQUENCE</scope>
    <source>
        <strain evidence="2">JCM 4335</strain>
    </source>
</reference>
<comment type="caution">
    <text evidence="2">The sequence shown here is derived from an EMBL/GenBank/DDBJ whole genome shotgun (WGS) entry which is preliminary data.</text>
</comment>
<reference evidence="2" key="2">
    <citation type="submission" date="2020-09" db="EMBL/GenBank/DDBJ databases">
        <authorList>
            <person name="Sun Q."/>
            <person name="Ohkuma M."/>
        </authorList>
    </citation>
    <scope>NUCLEOTIDE SEQUENCE</scope>
    <source>
        <strain evidence="2">JCM 4335</strain>
    </source>
</reference>
<accession>A0A918AZZ6</accession>
<evidence type="ECO:0000313" key="2">
    <source>
        <dbReference type="EMBL" id="GGP99420.1"/>
    </source>
</evidence>
<dbReference type="AlphaFoldDB" id="A0A918AZZ6"/>
<evidence type="ECO:0000259" key="1">
    <source>
        <dbReference type="SMART" id="SM00923"/>
    </source>
</evidence>
<dbReference type="InterPro" id="IPR005153">
    <property type="entry name" value="MbtH-like_dom"/>
</dbReference>
<organism evidence="2 3">
    <name type="scientific">Streptomyces roseolilacinus</name>
    <dbReference type="NCBI Taxonomy" id="66904"/>
    <lineage>
        <taxon>Bacteria</taxon>
        <taxon>Bacillati</taxon>
        <taxon>Actinomycetota</taxon>
        <taxon>Actinomycetes</taxon>
        <taxon>Kitasatosporales</taxon>
        <taxon>Streptomycetaceae</taxon>
        <taxon>Streptomyces</taxon>
    </lineage>
</organism>
<evidence type="ECO:0000313" key="3">
    <source>
        <dbReference type="Proteomes" id="UP000654123"/>
    </source>
</evidence>
<keyword evidence="3" id="KW-1185">Reference proteome</keyword>
<dbReference type="GO" id="GO:0019290">
    <property type="term" value="P:siderophore biosynthetic process"/>
    <property type="evidence" value="ECO:0007669"/>
    <property type="project" value="TreeGrafter"/>
</dbReference>
<dbReference type="InterPro" id="IPR037407">
    <property type="entry name" value="MLP_fam"/>
</dbReference>
<dbReference type="SUPFAM" id="SSF160582">
    <property type="entry name" value="MbtH-like"/>
    <property type="match status" value="1"/>
</dbReference>
<gene>
    <name evidence="2" type="ORF">GCM10010249_17000</name>
</gene>
<dbReference type="RefSeq" id="WP_189531505.1">
    <property type="nucleotide sequence ID" value="NZ_BMSV01000003.1"/>
</dbReference>
<feature type="domain" description="MbtH-like" evidence="1">
    <location>
        <begin position="9"/>
        <end position="59"/>
    </location>
</feature>
<dbReference type="Pfam" id="PF03621">
    <property type="entry name" value="MbtH"/>
    <property type="match status" value="1"/>
</dbReference>
<protein>
    <recommendedName>
        <fullName evidence="1">MbtH-like domain-containing protein</fullName>
    </recommendedName>
</protein>
<proteinExistence type="predicted"/>
<sequence>MSQTTSEHTNETGDGVLYVVVTNHEEQYSVWPAYREVPPGWQARTPPTGHQTCLEYIREHWVDMRPLSLRERERRS</sequence>
<name>A0A918AZZ6_9ACTN</name>
<dbReference type="PANTHER" id="PTHR38444">
    <property type="entry name" value="ENTEROBACTIN BIOSYNTHESIS PROTEIN YBDZ"/>
    <property type="match status" value="1"/>
</dbReference>
<dbReference type="Gene3D" id="3.90.820.10">
    <property type="entry name" value="Structural Genomics, Unknown Function 30-nov-00 1gh9 Mol_id"/>
    <property type="match status" value="1"/>
</dbReference>
<dbReference type="PANTHER" id="PTHR38444:SF1">
    <property type="entry name" value="ENTEROBACTIN BIOSYNTHESIS PROTEIN YBDZ"/>
    <property type="match status" value="1"/>
</dbReference>
<dbReference type="InterPro" id="IPR038020">
    <property type="entry name" value="MbtH-like_sf"/>
</dbReference>